<organism evidence="1 2">
    <name type="scientific">Paraburkholderia megapolitana</name>
    <dbReference type="NCBI Taxonomy" id="420953"/>
    <lineage>
        <taxon>Bacteria</taxon>
        <taxon>Pseudomonadati</taxon>
        <taxon>Pseudomonadota</taxon>
        <taxon>Betaproteobacteria</taxon>
        <taxon>Burkholderiales</taxon>
        <taxon>Burkholderiaceae</taxon>
        <taxon>Paraburkholderia</taxon>
    </lineage>
</organism>
<keyword evidence="2" id="KW-1185">Reference proteome</keyword>
<protein>
    <submittedName>
        <fullName evidence="1">Uncharacterized protein</fullName>
    </submittedName>
</protein>
<gene>
    <name evidence="1" type="ORF">SAMN05192543_107124</name>
</gene>
<name>A0A1I3R9Y3_9BURK</name>
<sequence>MHLVTTNKTDNSTHILTGGLRNADSANFVFDVSDFTIDHNDKQGLGEMSGSYVTKKAITGHLNYVPEGAHQPAPGAGIPFSLNYSSSSEETASLDQLPAAVGINIRGTSYSGSTDTANLSVNAPAFLMMDKNGNAELEGPGTCTGEGRISPRKKDNAYDMYFSYKKTPQCDLSELRASGILYFGKTDNNPKTLIMIGAEIDKAVNFLITGQ</sequence>
<proteinExistence type="predicted"/>
<dbReference type="EMBL" id="FOQU01000007">
    <property type="protein sequence ID" value="SFJ43128.1"/>
    <property type="molecule type" value="Genomic_DNA"/>
</dbReference>
<reference evidence="1 2" key="1">
    <citation type="submission" date="2016-10" db="EMBL/GenBank/DDBJ databases">
        <authorList>
            <person name="de Groot N.N."/>
        </authorList>
    </citation>
    <scope>NUCLEOTIDE SEQUENCE [LARGE SCALE GENOMIC DNA]</scope>
    <source>
        <strain evidence="1 2">LMG 23650</strain>
    </source>
</reference>
<dbReference type="Proteomes" id="UP000199548">
    <property type="component" value="Unassembled WGS sequence"/>
</dbReference>
<dbReference type="AlphaFoldDB" id="A0A1I3R9Y3"/>
<evidence type="ECO:0000313" key="2">
    <source>
        <dbReference type="Proteomes" id="UP000199548"/>
    </source>
</evidence>
<evidence type="ECO:0000313" key="1">
    <source>
        <dbReference type="EMBL" id="SFJ43128.1"/>
    </source>
</evidence>
<accession>A0A1I3R9Y3</accession>